<dbReference type="OrthoDB" id="565904at2759"/>
<dbReference type="GeneID" id="20227985"/>
<proteinExistence type="predicted"/>
<dbReference type="SUPFAM" id="SSF50814">
    <property type="entry name" value="Lipocalins"/>
    <property type="match status" value="1"/>
</dbReference>
<dbReference type="InterPro" id="IPR012674">
    <property type="entry name" value="Calycin"/>
</dbReference>
<evidence type="ECO:0000256" key="2">
    <source>
        <dbReference type="SAM" id="SignalP"/>
    </source>
</evidence>
<dbReference type="Proteomes" id="UP000002729">
    <property type="component" value="Unassembled WGS sequence"/>
</dbReference>
<name>F0XZT2_AURAN</name>
<keyword evidence="4" id="KW-1185">Reference proteome</keyword>
<feature type="coiled-coil region" evidence="1">
    <location>
        <begin position="307"/>
        <end position="334"/>
    </location>
</feature>
<protein>
    <recommendedName>
        <fullName evidence="5">Lipocalin/cytosolic fatty-acid binding domain-containing protein</fullName>
    </recommendedName>
</protein>
<dbReference type="KEGG" id="aaf:AURANDRAFT_70915"/>
<evidence type="ECO:0000313" key="3">
    <source>
        <dbReference type="EMBL" id="EGB11398.1"/>
    </source>
</evidence>
<reference evidence="3 4" key="1">
    <citation type="journal article" date="2011" name="Proc. Natl. Acad. Sci. U.S.A.">
        <title>Niche of harmful alga Aureococcus anophagefferens revealed through ecogenomics.</title>
        <authorList>
            <person name="Gobler C.J."/>
            <person name="Berry D.L."/>
            <person name="Dyhrman S.T."/>
            <person name="Wilhelm S.W."/>
            <person name="Salamov A."/>
            <person name="Lobanov A.V."/>
            <person name="Zhang Y."/>
            <person name="Collier J.L."/>
            <person name="Wurch L.L."/>
            <person name="Kustka A.B."/>
            <person name="Dill B.D."/>
            <person name="Shah M."/>
            <person name="VerBerkmoes N.C."/>
            <person name="Kuo A."/>
            <person name="Terry A."/>
            <person name="Pangilinan J."/>
            <person name="Lindquist E.A."/>
            <person name="Lucas S."/>
            <person name="Paulsen I.T."/>
            <person name="Hattenrath-Lehmann T.K."/>
            <person name="Talmage S.C."/>
            <person name="Walker E.A."/>
            <person name="Koch F."/>
            <person name="Burson A.M."/>
            <person name="Marcoval M.A."/>
            <person name="Tang Y.Z."/>
            <person name="Lecleir G.R."/>
            <person name="Coyne K.J."/>
            <person name="Berg G.M."/>
            <person name="Bertrand E.M."/>
            <person name="Saito M.A."/>
            <person name="Gladyshev V.N."/>
            <person name="Grigoriev I.V."/>
        </authorList>
    </citation>
    <scope>NUCLEOTIDE SEQUENCE [LARGE SCALE GENOMIC DNA]</scope>
    <source>
        <strain evidence="4">CCMP 1984</strain>
    </source>
</reference>
<dbReference type="eggNOG" id="ENOG502S9PN">
    <property type="taxonomic scope" value="Eukaryota"/>
</dbReference>
<dbReference type="Gene3D" id="2.40.128.20">
    <property type="match status" value="1"/>
</dbReference>
<dbReference type="InParanoid" id="F0XZT2"/>
<dbReference type="EMBL" id="GL833122">
    <property type="protein sequence ID" value="EGB11398.1"/>
    <property type="molecule type" value="Genomic_DNA"/>
</dbReference>
<sequence length="460" mass="50577">MFARASLLLGLAAAADVSLRGSLASGDCKTVSPLAELNITEYLRATWYSQQQQLTSYQPASELFCVSATYNDEPDRTVPFFDGFVASTYNYATKQNVSGEPANTKDGMVLCARQQDPKVQGGLSVAPCFLPNVFTGPYDVVGVGVAADGVEYDWVIVSGGQPSEKQADGLCTTKTGTYFGGLWLFTRETVASDATVAAARAKMADLGISTSQLVDAAPKPAVRYKTEDDVRKLLAGDNFKKFCKKKCGECHAPAFKKFLKVSPLVVRAQVGSFWCASCGRLLCDAHRNQHTCEVEDAELERRRRMNVDDIRADIKRREDEKAEADAKAAAVKRAADEKKFAIVSAWKQRRKHVAGVSTSIANMCQRWAVQADPGRAQDELLELYTSCNRINLRLWNEVQEPTIQLDIDHEAWDKLCRNYDRAKELTGLVIVVEGTPLDMHLPWLPRPPPEAEGGAPDLDA</sequence>
<evidence type="ECO:0008006" key="5">
    <source>
        <dbReference type="Google" id="ProtNLM"/>
    </source>
</evidence>
<feature type="signal peptide" evidence="2">
    <location>
        <begin position="1"/>
        <end position="24"/>
    </location>
</feature>
<organism evidence="4">
    <name type="scientific">Aureococcus anophagefferens</name>
    <name type="common">Harmful bloom alga</name>
    <dbReference type="NCBI Taxonomy" id="44056"/>
    <lineage>
        <taxon>Eukaryota</taxon>
        <taxon>Sar</taxon>
        <taxon>Stramenopiles</taxon>
        <taxon>Ochrophyta</taxon>
        <taxon>Pelagophyceae</taxon>
        <taxon>Pelagomonadales</taxon>
        <taxon>Pelagomonadaceae</taxon>
        <taxon>Aureococcus</taxon>
    </lineage>
</organism>
<keyword evidence="2" id="KW-0732">Signal</keyword>
<feature type="chain" id="PRO_5003264306" description="Lipocalin/cytosolic fatty-acid binding domain-containing protein" evidence="2">
    <location>
        <begin position="25"/>
        <end position="460"/>
    </location>
</feature>
<evidence type="ECO:0000313" key="4">
    <source>
        <dbReference type="Proteomes" id="UP000002729"/>
    </source>
</evidence>
<keyword evidence="1" id="KW-0175">Coiled coil</keyword>
<gene>
    <name evidence="3" type="ORF">AURANDRAFT_70915</name>
</gene>
<dbReference type="RefSeq" id="XP_009033768.1">
    <property type="nucleotide sequence ID" value="XM_009035520.1"/>
</dbReference>
<dbReference type="AlphaFoldDB" id="F0XZT2"/>
<evidence type="ECO:0000256" key="1">
    <source>
        <dbReference type="SAM" id="Coils"/>
    </source>
</evidence>
<accession>F0XZT2</accession>